<evidence type="ECO:0000313" key="1">
    <source>
        <dbReference type="EMBL" id="GGO87813.1"/>
    </source>
</evidence>
<keyword evidence="2" id="KW-1185">Reference proteome</keyword>
<name>A0A917ZN78_9GAMM</name>
<gene>
    <name evidence="1" type="ORF">GCM10011348_41860</name>
</gene>
<organism evidence="1 2">
    <name type="scientific">Marinobacterium nitratireducens</name>
    <dbReference type="NCBI Taxonomy" id="518897"/>
    <lineage>
        <taxon>Bacteria</taxon>
        <taxon>Pseudomonadati</taxon>
        <taxon>Pseudomonadota</taxon>
        <taxon>Gammaproteobacteria</taxon>
        <taxon>Oceanospirillales</taxon>
        <taxon>Oceanospirillaceae</taxon>
        <taxon>Marinobacterium</taxon>
    </lineage>
</organism>
<reference evidence="1 2" key="1">
    <citation type="journal article" date="2014" name="Int. J. Syst. Evol. Microbiol.">
        <title>Complete genome sequence of Corynebacterium casei LMG S-19264T (=DSM 44701T), isolated from a smear-ripened cheese.</title>
        <authorList>
            <consortium name="US DOE Joint Genome Institute (JGI-PGF)"/>
            <person name="Walter F."/>
            <person name="Albersmeier A."/>
            <person name="Kalinowski J."/>
            <person name="Ruckert C."/>
        </authorList>
    </citation>
    <scope>NUCLEOTIDE SEQUENCE [LARGE SCALE GENOMIC DNA]</scope>
    <source>
        <strain evidence="1 2">CGMCC 1.7286</strain>
    </source>
</reference>
<comment type="caution">
    <text evidence="1">The sequence shown here is derived from an EMBL/GenBank/DDBJ whole genome shotgun (WGS) entry which is preliminary data.</text>
</comment>
<evidence type="ECO:0000313" key="2">
    <source>
        <dbReference type="Proteomes" id="UP000599578"/>
    </source>
</evidence>
<proteinExistence type="predicted"/>
<dbReference type="EMBL" id="BMLT01000014">
    <property type="protein sequence ID" value="GGO87813.1"/>
    <property type="molecule type" value="Genomic_DNA"/>
</dbReference>
<protein>
    <submittedName>
        <fullName evidence="1">Uncharacterized protein</fullName>
    </submittedName>
</protein>
<dbReference type="AlphaFoldDB" id="A0A917ZN78"/>
<dbReference type="Proteomes" id="UP000599578">
    <property type="component" value="Unassembled WGS sequence"/>
</dbReference>
<accession>A0A917ZN78</accession>
<sequence>MKIQQGAVHIEQDGIDIAPVKHWAVISGSVYSFGTCKLYTTVTPETLGRFPEIQYARKA</sequence>